<proteinExistence type="predicted"/>
<gene>
    <name evidence="3" type="ORF">NJB1907Z4_C42850</name>
</gene>
<keyword evidence="4" id="KW-1185">Reference proteome</keyword>
<protein>
    <recommendedName>
        <fullName evidence="2">Predicted hydrolase N-terminal domain-containing protein</fullName>
    </recommendedName>
</protein>
<dbReference type="Proteomes" id="UP001058626">
    <property type="component" value="Chromosome"/>
</dbReference>
<evidence type="ECO:0000259" key="2">
    <source>
        <dbReference type="Pfam" id="PF22905"/>
    </source>
</evidence>
<name>A0A9N7QQC7_9MYCO</name>
<sequence length="238" mass="25939">MLINSGLFHSERTNQSQRADSHARGGAMQLRYISVPALVAYAGGDPWAINQSLQAGRPAQISDLATAFHAAGRSTAESNVTFEQARRRFEAAWNHQNGENPINDSAEVQRTAQALGAQSEQLPQIGAHLEEVAAALAEAQKGAAGRIATLEIQLQDLDDLIAQAMEMEKDPHLSAADRNALDAIITACEDDAIRDTEDALRRLHSIRNCYSDILQKGRTDQPRRRWIRPGSGSGGRRP</sequence>
<dbReference type="EMBL" id="AP026367">
    <property type="protein sequence ID" value="BDN84070.1"/>
    <property type="molecule type" value="Genomic_DNA"/>
</dbReference>
<evidence type="ECO:0000313" key="4">
    <source>
        <dbReference type="Proteomes" id="UP001058626"/>
    </source>
</evidence>
<reference evidence="3" key="1">
    <citation type="submission" date="2022-06" db="EMBL/GenBank/DDBJ databases">
        <title>Complete genome sequence of Mycobacterium pseudoshottsii NJB1907-Z4.</title>
        <authorList>
            <person name="Komine T."/>
            <person name="Fukano H."/>
            <person name="Wada S."/>
        </authorList>
    </citation>
    <scope>NUCLEOTIDE SEQUENCE</scope>
    <source>
        <strain evidence="3">NJB1907-Z4</strain>
    </source>
</reference>
<organism evidence="3 4">
    <name type="scientific">Mycobacterium pseudoshottsii</name>
    <dbReference type="NCBI Taxonomy" id="265949"/>
    <lineage>
        <taxon>Bacteria</taxon>
        <taxon>Bacillati</taxon>
        <taxon>Actinomycetota</taxon>
        <taxon>Actinomycetes</taxon>
        <taxon>Mycobacteriales</taxon>
        <taxon>Mycobacteriaceae</taxon>
        <taxon>Mycobacterium</taxon>
        <taxon>Mycobacterium ulcerans group</taxon>
    </lineage>
</organism>
<evidence type="ECO:0000313" key="3">
    <source>
        <dbReference type="EMBL" id="BDN84070.1"/>
    </source>
</evidence>
<dbReference type="AlphaFoldDB" id="A0A9N7QQC7"/>
<feature type="domain" description="Predicted hydrolase N-terminal" evidence="2">
    <location>
        <begin position="28"/>
        <end position="219"/>
    </location>
</feature>
<dbReference type="Pfam" id="PF22905">
    <property type="entry name" value="Hydro_N_hd"/>
    <property type="match status" value="1"/>
</dbReference>
<feature type="region of interest" description="Disordered" evidence="1">
    <location>
        <begin position="1"/>
        <end position="24"/>
    </location>
</feature>
<evidence type="ECO:0000256" key="1">
    <source>
        <dbReference type="SAM" id="MobiDB-lite"/>
    </source>
</evidence>
<accession>A0A9N7QQC7</accession>
<dbReference type="InterPro" id="IPR054469">
    <property type="entry name" value="Pred_hydrolase_N"/>
</dbReference>